<dbReference type="EMBL" id="CAJVPM010025582">
    <property type="protein sequence ID" value="CAG8658494.1"/>
    <property type="molecule type" value="Genomic_DNA"/>
</dbReference>
<feature type="non-terminal residue" evidence="1">
    <location>
        <position position="1"/>
    </location>
</feature>
<keyword evidence="2" id="KW-1185">Reference proteome</keyword>
<accession>A0ACA9NLQ6</accession>
<proteinExistence type="predicted"/>
<gene>
    <name evidence="1" type="ORF">SCALOS_LOCUS8942</name>
</gene>
<comment type="caution">
    <text evidence="1">The sequence shown here is derived from an EMBL/GenBank/DDBJ whole genome shotgun (WGS) entry which is preliminary data.</text>
</comment>
<evidence type="ECO:0000313" key="1">
    <source>
        <dbReference type="EMBL" id="CAG8658494.1"/>
    </source>
</evidence>
<protein>
    <submittedName>
        <fullName evidence="1">760_t:CDS:1</fullName>
    </submittedName>
</protein>
<organism evidence="1 2">
    <name type="scientific">Scutellospora calospora</name>
    <dbReference type="NCBI Taxonomy" id="85575"/>
    <lineage>
        <taxon>Eukaryota</taxon>
        <taxon>Fungi</taxon>
        <taxon>Fungi incertae sedis</taxon>
        <taxon>Mucoromycota</taxon>
        <taxon>Glomeromycotina</taxon>
        <taxon>Glomeromycetes</taxon>
        <taxon>Diversisporales</taxon>
        <taxon>Gigasporaceae</taxon>
        <taxon>Scutellospora</taxon>
    </lineage>
</organism>
<feature type="non-terminal residue" evidence="1">
    <location>
        <position position="41"/>
    </location>
</feature>
<reference evidence="1" key="1">
    <citation type="submission" date="2021-06" db="EMBL/GenBank/DDBJ databases">
        <authorList>
            <person name="Kallberg Y."/>
            <person name="Tangrot J."/>
            <person name="Rosling A."/>
        </authorList>
    </citation>
    <scope>NUCLEOTIDE SEQUENCE</scope>
    <source>
        <strain evidence="1">AU212A</strain>
    </source>
</reference>
<dbReference type="Proteomes" id="UP000789860">
    <property type="component" value="Unassembled WGS sequence"/>
</dbReference>
<evidence type="ECO:0000313" key="2">
    <source>
        <dbReference type="Proteomes" id="UP000789860"/>
    </source>
</evidence>
<sequence>CSCSCRYHQGCHKHWRSKKRVLCKVCNKPTSSIPKAYKNHA</sequence>
<name>A0ACA9NLQ6_9GLOM</name>